<organism evidence="2 3">
    <name type="scientific">Agrobacterium tumefaciens str. Kerr 14</name>
    <dbReference type="NCBI Taxonomy" id="1183424"/>
    <lineage>
        <taxon>Bacteria</taxon>
        <taxon>Pseudomonadati</taxon>
        <taxon>Pseudomonadota</taxon>
        <taxon>Alphaproteobacteria</taxon>
        <taxon>Hyphomicrobiales</taxon>
        <taxon>Rhizobiaceae</taxon>
        <taxon>Rhizobium/Agrobacterium group</taxon>
        <taxon>Agrobacterium</taxon>
        <taxon>Agrobacterium tumefaciens complex</taxon>
    </lineage>
</organism>
<feature type="compositionally biased region" description="Basic and acidic residues" evidence="1">
    <location>
        <begin position="11"/>
        <end position="23"/>
    </location>
</feature>
<feature type="compositionally biased region" description="Polar residues" evidence="1">
    <location>
        <begin position="1"/>
        <end position="10"/>
    </location>
</feature>
<feature type="region of interest" description="Disordered" evidence="1">
    <location>
        <begin position="1"/>
        <end position="23"/>
    </location>
</feature>
<evidence type="ECO:0000313" key="2">
    <source>
        <dbReference type="EMBL" id="CUX68320.1"/>
    </source>
</evidence>
<accession>A0A1S7SF73</accession>
<evidence type="ECO:0000313" key="3">
    <source>
        <dbReference type="Proteomes" id="UP000191897"/>
    </source>
</evidence>
<name>A0A1S7SF73_AGRTU</name>
<dbReference type="EMBL" id="FBWC01000043">
    <property type="protein sequence ID" value="CUX68320.1"/>
    <property type="molecule type" value="Genomic_DNA"/>
</dbReference>
<dbReference type="Proteomes" id="UP000191897">
    <property type="component" value="Unassembled WGS sequence"/>
</dbReference>
<protein>
    <submittedName>
        <fullName evidence="2">Uncharacterized protein</fullName>
    </submittedName>
</protein>
<sequence length="54" mass="5963">MNIEQGSTGQRRQDSCRNSEHVRDTHVFKDLSVDYGLASGVQGSRSHPMMVGLS</sequence>
<evidence type="ECO:0000256" key="1">
    <source>
        <dbReference type="SAM" id="MobiDB-lite"/>
    </source>
</evidence>
<dbReference type="AlphaFoldDB" id="A0A1S7SF73"/>
<proteinExistence type="predicted"/>
<reference evidence="2 3" key="1">
    <citation type="submission" date="2016-01" db="EMBL/GenBank/DDBJ databases">
        <authorList>
            <person name="Oliw E.H."/>
        </authorList>
    </citation>
    <scope>NUCLEOTIDE SEQUENCE [LARGE SCALE GENOMIC DNA]</scope>
    <source>
        <strain evidence="2 3">Kerr 14</strain>
    </source>
</reference>
<gene>
    <name evidence="2" type="ORF">AGR4C_pc10015</name>
</gene>